<evidence type="ECO:0000256" key="2">
    <source>
        <dbReference type="ARBA" id="ARBA00022448"/>
    </source>
</evidence>
<evidence type="ECO:0000256" key="1">
    <source>
        <dbReference type="ARBA" id="ARBA00004571"/>
    </source>
</evidence>
<dbReference type="GO" id="GO:0006811">
    <property type="term" value="P:monoatomic ion transport"/>
    <property type="evidence" value="ECO:0007669"/>
    <property type="project" value="UniProtKB-KW"/>
</dbReference>
<keyword evidence="6" id="KW-0406">Ion transport</keyword>
<dbReference type="AlphaFoldDB" id="E0XYR0"/>
<evidence type="ECO:0000313" key="14">
    <source>
        <dbReference type="EMBL" id="ADI19551.1"/>
    </source>
</evidence>
<dbReference type="PROSITE" id="PS52016">
    <property type="entry name" value="TONB_DEPENDENT_REC_3"/>
    <property type="match status" value="1"/>
</dbReference>
<dbReference type="GO" id="GO:0015889">
    <property type="term" value="P:cobalamin transport"/>
    <property type="evidence" value="ECO:0007669"/>
    <property type="project" value="TreeGrafter"/>
</dbReference>
<evidence type="ECO:0000256" key="9">
    <source>
        <dbReference type="ARBA" id="ARBA00023237"/>
    </source>
</evidence>
<evidence type="ECO:0000256" key="8">
    <source>
        <dbReference type="ARBA" id="ARBA00023136"/>
    </source>
</evidence>
<keyword evidence="5" id="KW-0732">Signal</keyword>
<keyword evidence="3 10" id="KW-1134">Transmembrane beta strand</keyword>
<dbReference type="InterPro" id="IPR039426">
    <property type="entry name" value="TonB-dep_rcpt-like"/>
</dbReference>
<dbReference type="Pfam" id="PF00593">
    <property type="entry name" value="TonB_dep_Rec_b-barrel"/>
    <property type="match status" value="1"/>
</dbReference>
<evidence type="ECO:0000256" key="11">
    <source>
        <dbReference type="RuleBase" id="RU003357"/>
    </source>
</evidence>
<comment type="subcellular location">
    <subcellularLocation>
        <location evidence="1 10">Cell outer membrane</location>
        <topology evidence="1 10">Multi-pass membrane protein</topology>
    </subcellularLocation>
</comment>
<dbReference type="GO" id="GO:0009279">
    <property type="term" value="C:cell outer membrane"/>
    <property type="evidence" value="ECO:0007669"/>
    <property type="project" value="UniProtKB-SubCell"/>
</dbReference>
<evidence type="ECO:0000256" key="3">
    <source>
        <dbReference type="ARBA" id="ARBA00022452"/>
    </source>
</evidence>
<evidence type="ECO:0000256" key="7">
    <source>
        <dbReference type="ARBA" id="ARBA00023077"/>
    </source>
</evidence>
<evidence type="ECO:0000256" key="6">
    <source>
        <dbReference type="ARBA" id="ARBA00023065"/>
    </source>
</evidence>
<proteinExistence type="inferred from homology"/>
<sequence>MNSLSIRTTVEVWEGLLEGLYPLVSPETDSTEINQYGGCKRHGLLSVYPTNLCLRYKFNKGIDVALNKTLFLLLILAVISQQPSFAQTASNMSNLVVAATKTHLPKQKILIPVTILDAEDIALSGANNLSEILRFIAGIDVTSNGGPGQIASVFMQGANSNHTLILVNGIKINDSATGVAAIQNIHPDLIEKIEIIKAPRTSLYGSNAVGGVINVITKQPTKPGYEIGYKTGSDSTHILNFMSGFHSNEIQGGIQFHKYKTDGFPARTESKVASGHENDSINAFLNFDYNNWSLVTNLWQSSGTTEYLDFFLSPVSQDFNNTTGSLDINTIVSNQWVSNLNFGFSRDDIKQNDITDFNDSKKFFIEWQNTIHANDNHQIVTGIFLENEKFNASNYGLDIFTDTNSKALYIEDIINQGKHQLLTAARISNKESIDDKLTWNIEYGFIVNPSMRLLLNAGRATRNPSSFDLYGYGGNTELTPEISKNIGIGIMMSPSDKLSIELSAFNNEITDLITFNYYDFKLYNIEQARIKGIEGRIEYFVNDWKIYLDATLQNPKNITNKEVLLRRSKKTASLGFRRSFGALDFNLNLLFSDSRMDFGGVRLEDYVLCNLTLQYNLNESWLIRATINNVTDETYMLANNYNTAQRQSYLGFVYQPTR</sequence>
<dbReference type="SUPFAM" id="SSF56935">
    <property type="entry name" value="Porins"/>
    <property type="match status" value="1"/>
</dbReference>
<keyword evidence="8 10" id="KW-0472">Membrane</keyword>
<evidence type="ECO:0000256" key="5">
    <source>
        <dbReference type="ARBA" id="ARBA00022729"/>
    </source>
</evidence>
<reference evidence="14" key="1">
    <citation type="journal article" date="2011" name="Environ. Microbiol.">
        <title>Time-series analyses of Monterey Bay coastal microbial picoplankton using a 'genome proxy' microarray.</title>
        <authorList>
            <person name="Rich V.I."/>
            <person name="Pham V.D."/>
            <person name="Eppley J."/>
            <person name="Shi Y."/>
            <person name="DeLong E.F."/>
        </authorList>
    </citation>
    <scope>NUCLEOTIDE SEQUENCE</scope>
</reference>
<dbReference type="EMBL" id="GU474925">
    <property type="protein sequence ID" value="ADI19551.1"/>
    <property type="molecule type" value="Genomic_DNA"/>
</dbReference>
<organism evidence="14">
    <name type="scientific">uncultured gamma proteobacterium HF0770_27E13</name>
    <dbReference type="NCBI Taxonomy" id="710986"/>
    <lineage>
        <taxon>Bacteria</taxon>
        <taxon>Pseudomonadati</taxon>
        <taxon>Pseudomonadota</taxon>
        <taxon>Gammaproteobacteria</taxon>
        <taxon>environmental samples</taxon>
    </lineage>
</organism>
<feature type="domain" description="TonB-dependent receptor-like beta-barrel" evidence="12">
    <location>
        <begin position="274"/>
        <end position="630"/>
    </location>
</feature>
<evidence type="ECO:0000259" key="12">
    <source>
        <dbReference type="Pfam" id="PF00593"/>
    </source>
</evidence>
<evidence type="ECO:0000259" key="13">
    <source>
        <dbReference type="Pfam" id="PF07715"/>
    </source>
</evidence>
<dbReference type="InterPro" id="IPR000531">
    <property type="entry name" value="Beta-barrel_TonB"/>
</dbReference>
<dbReference type="Pfam" id="PF07715">
    <property type="entry name" value="Plug"/>
    <property type="match status" value="1"/>
</dbReference>
<keyword evidence="7 11" id="KW-0798">TonB box</keyword>
<dbReference type="Gene3D" id="2.40.170.20">
    <property type="entry name" value="TonB-dependent receptor, beta-barrel domain"/>
    <property type="match status" value="1"/>
</dbReference>
<dbReference type="InterPro" id="IPR036942">
    <property type="entry name" value="Beta-barrel_TonB_sf"/>
</dbReference>
<dbReference type="PANTHER" id="PTHR30069:SF53">
    <property type="entry name" value="COLICIN I RECEPTOR-RELATED"/>
    <property type="match status" value="1"/>
</dbReference>
<protein>
    <submittedName>
        <fullName evidence="14">Outer membrane cobalamin receptor protein</fullName>
    </submittedName>
</protein>
<comment type="similarity">
    <text evidence="10 11">Belongs to the TonB-dependent receptor family.</text>
</comment>
<dbReference type="InterPro" id="IPR012910">
    <property type="entry name" value="Plug_dom"/>
</dbReference>
<dbReference type="Gene3D" id="2.170.130.10">
    <property type="entry name" value="TonB-dependent receptor, plug domain"/>
    <property type="match status" value="1"/>
</dbReference>
<accession>E0XYR0</accession>
<keyword evidence="9 10" id="KW-0998">Cell outer membrane</keyword>
<keyword evidence="4 10" id="KW-0812">Transmembrane</keyword>
<evidence type="ECO:0000256" key="10">
    <source>
        <dbReference type="PROSITE-ProRule" id="PRU01360"/>
    </source>
</evidence>
<feature type="domain" description="TonB-dependent receptor plug" evidence="13">
    <location>
        <begin position="106"/>
        <end position="212"/>
    </location>
</feature>
<dbReference type="PANTHER" id="PTHR30069">
    <property type="entry name" value="TONB-DEPENDENT OUTER MEMBRANE RECEPTOR"/>
    <property type="match status" value="1"/>
</dbReference>
<keyword evidence="14" id="KW-0675">Receptor</keyword>
<evidence type="ECO:0000256" key="4">
    <source>
        <dbReference type="ARBA" id="ARBA00022692"/>
    </source>
</evidence>
<name>E0XYR0_9GAMM</name>
<dbReference type="InterPro" id="IPR037066">
    <property type="entry name" value="Plug_dom_sf"/>
</dbReference>
<keyword evidence="2 10" id="KW-0813">Transport</keyword>